<evidence type="ECO:0008006" key="8">
    <source>
        <dbReference type="Google" id="ProtNLM"/>
    </source>
</evidence>
<organism evidence="7">
    <name type="scientific">marine metagenome</name>
    <dbReference type="NCBI Taxonomy" id="408172"/>
    <lineage>
        <taxon>unclassified sequences</taxon>
        <taxon>metagenomes</taxon>
        <taxon>ecological metagenomes</taxon>
    </lineage>
</organism>
<keyword evidence="6" id="KW-0066">ATP synthesis</keyword>
<keyword evidence="5" id="KW-0472">Membrane</keyword>
<evidence type="ECO:0000313" key="7">
    <source>
        <dbReference type="EMBL" id="SVA94290.1"/>
    </source>
</evidence>
<dbReference type="EMBL" id="UINC01023168">
    <property type="protein sequence ID" value="SVA94290.1"/>
    <property type="molecule type" value="Genomic_DNA"/>
</dbReference>
<dbReference type="InterPro" id="IPR026015">
    <property type="entry name" value="ATP_synth_OSCP/delta_N_sf"/>
</dbReference>
<gene>
    <name evidence="7" type="ORF">METZ01_LOCUS147144</name>
</gene>
<dbReference type="NCBIfam" id="TIGR01145">
    <property type="entry name" value="ATP_synt_delta"/>
    <property type="match status" value="1"/>
</dbReference>
<name>A0A381ZYI8_9ZZZZ</name>
<comment type="subcellular location">
    <subcellularLocation>
        <location evidence="1">Membrane</location>
    </subcellularLocation>
</comment>
<dbReference type="Gene3D" id="1.10.520.20">
    <property type="entry name" value="N-terminal domain of the delta subunit of the F1F0-ATP synthase"/>
    <property type="match status" value="1"/>
</dbReference>
<keyword evidence="2" id="KW-0813">Transport</keyword>
<accession>A0A381ZYI8</accession>
<keyword evidence="4" id="KW-0406">Ion transport</keyword>
<dbReference type="AlphaFoldDB" id="A0A381ZYI8"/>
<evidence type="ECO:0000256" key="6">
    <source>
        <dbReference type="ARBA" id="ARBA00023310"/>
    </source>
</evidence>
<evidence type="ECO:0000256" key="4">
    <source>
        <dbReference type="ARBA" id="ARBA00023065"/>
    </source>
</evidence>
<evidence type="ECO:0000256" key="3">
    <source>
        <dbReference type="ARBA" id="ARBA00022781"/>
    </source>
</evidence>
<dbReference type="InterPro" id="IPR000711">
    <property type="entry name" value="ATPase_OSCP/dsu"/>
</dbReference>
<dbReference type="PRINTS" id="PR00125">
    <property type="entry name" value="ATPASEDELTA"/>
</dbReference>
<evidence type="ECO:0000256" key="2">
    <source>
        <dbReference type="ARBA" id="ARBA00022448"/>
    </source>
</evidence>
<dbReference type="GO" id="GO:0046933">
    <property type="term" value="F:proton-transporting ATP synthase activity, rotational mechanism"/>
    <property type="evidence" value="ECO:0007669"/>
    <property type="project" value="InterPro"/>
</dbReference>
<dbReference type="GO" id="GO:0016020">
    <property type="term" value="C:membrane"/>
    <property type="evidence" value="ECO:0007669"/>
    <property type="project" value="UniProtKB-SubCell"/>
</dbReference>
<dbReference type="Pfam" id="PF00213">
    <property type="entry name" value="OSCP"/>
    <property type="match status" value="1"/>
</dbReference>
<sequence>MSDKNSFSVSAVNSYSQALYELANESKSLNKIEDQVVALIKLISESNDFNLLIKDPTNKQEDQLNIISIISEKFEFNNLLKKFLCFLILKRRLFYLDKILKDFTLICSKNRGEVVAKLIAAKELNDSEIDKIKNE</sequence>
<feature type="non-terminal residue" evidence="7">
    <location>
        <position position="135"/>
    </location>
</feature>
<evidence type="ECO:0000256" key="5">
    <source>
        <dbReference type="ARBA" id="ARBA00023136"/>
    </source>
</evidence>
<dbReference type="PANTHER" id="PTHR11910">
    <property type="entry name" value="ATP SYNTHASE DELTA CHAIN"/>
    <property type="match status" value="1"/>
</dbReference>
<proteinExistence type="predicted"/>
<evidence type="ECO:0000256" key="1">
    <source>
        <dbReference type="ARBA" id="ARBA00004370"/>
    </source>
</evidence>
<keyword evidence="3" id="KW-0375">Hydrogen ion transport</keyword>
<reference evidence="7" key="1">
    <citation type="submission" date="2018-05" db="EMBL/GenBank/DDBJ databases">
        <authorList>
            <person name="Lanie J.A."/>
            <person name="Ng W.-L."/>
            <person name="Kazmierczak K.M."/>
            <person name="Andrzejewski T.M."/>
            <person name="Davidsen T.M."/>
            <person name="Wayne K.J."/>
            <person name="Tettelin H."/>
            <person name="Glass J.I."/>
            <person name="Rusch D."/>
            <person name="Podicherti R."/>
            <person name="Tsui H.-C.T."/>
            <person name="Winkler M.E."/>
        </authorList>
    </citation>
    <scope>NUCLEOTIDE SEQUENCE</scope>
</reference>
<protein>
    <recommendedName>
        <fullName evidence="8">ATP synthase subunit delta</fullName>
    </recommendedName>
</protein>
<dbReference type="SUPFAM" id="SSF47928">
    <property type="entry name" value="N-terminal domain of the delta subunit of the F1F0-ATP synthase"/>
    <property type="match status" value="1"/>
</dbReference>